<feature type="region of interest" description="Disordered" evidence="1">
    <location>
        <begin position="145"/>
        <end position="164"/>
    </location>
</feature>
<organism evidence="2 3">
    <name type="scientific">Elysia crispata</name>
    <name type="common">lettuce slug</name>
    <dbReference type="NCBI Taxonomy" id="231223"/>
    <lineage>
        <taxon>Eukaryota</taxon>
        <taxon>Metazoa</taxon>
        <taxon>Spiralia</taxon>
        <taxon>Lophotrochozoa</taxon>
        <taxon>Mollusca</taxon>
        <taxon>Gastropoda</taxon>
        <taxon>Heterobranchia</taxon>
        <taxon>Euthyneura</taxon>
        <taxon>Panpulmonata</taxon>
        <taxon>Sacoglossa</taxon>
        <taxon>Placobranchoidea</taxon>
        <taxon>Plakobranchidae</taxon>
        <taxon>Elysia</taxon>
    </lineage>
</organism>
<evidence type="ECO:0000313" key="2">
    <source>
        <dbReference type="EMBL" id="KAK3774889.1"/>
    </source>
</evidence>
<dbReference type="PANTHER" id="PTHR46114">
    <property type="entry name" value="APPLE DOMAIN-CONTAINING PROTEIN"/>
    <property type="match status" value="1"/>
</dbReference>
<reference evidence="2" key="1">
    <citation type="journal article" date="2023" name="G3 (Bethesda)">
        <title>A reference genome for the long-term kleptoplast-retaining sea slug Elysia crispata morphotype clarki.</title>
        <authorList>
            <person name="Eastman K.E."/>
            <person name="Pendleton A.L."/>
            <person name="Shaikh M.A."/>
            <person name="Suttiyut T."/>
            <person name="Ogas R."/>
            <person name="Tomko P."/>
            <person name="Gavelis G."/>
            <person name="Widhalm J.R."/>
            <person name="Wisecaver J.H."/>
        </authorList>
    </citation>
    <scope>NUCLEOTIDE SEQUENCE</scope>
    <source>
        <strain evidence="2">ECLA1</strain>
    </source>
</reference>
<gene>
    <name evidence="2" type="ORF">RRG08_007248</name>
</gene>
<dbReference type="EMBL" id="JAWDGP010003379">
    <property type="protein sequence ID" value="KAK3774889.1"/>
    <property type="molecule type" value="Genomic_DNA"/>
</dbReference>
<evidence type="ECO:0000256" key="1">
    <source>
        <dbReference type="SAM" id="MobiDB-lite"/>
    </source>
</evidence>
<dbReference type="PANTHER" id="PTHR46114:SF1">
    <property type="entry name" value="ZAD DOMAIN-CONTAINING PROTEIN"/>
    <property type="match status" value="1"/>
</dbReference>
<sequence>MSTPSRRKCVTSPDSFCYICGSFMAPKQKRNISDFVKRAYFSYFKLKLGDQDKTWAPHKVCHSCEESLRQWTKGKDKISFSIPMVWREPRDHITDCYFCLTCVSGFSTKSRHLIQYPNLDSAIRPVLYADDDTRPVFTELASLESDDEGSNVHDVAQQSSERNSDSDFELLSTELQTFSQAELNDLVRDLGLSKKLSELLASRLKEKNLLKAETKVTFFRDREKNLLEFFDCKSDFVYCCDIAGLVIVMGAPRYDPTDWRLFIDSSKRSLKCVLLHIGNIFGALPIGHSELLKENAGCILLGWPESPHSLHAQVGSLRPPCGVTKANIQNA</sequence>
<keyword evidence="3" id="KW-1185">Reference proteome</keyword>
<evidence type="ECO:0000313" key="3">
    <source>
        <dbReference type="Proteomes" id="UP001283361"/>
    </source>
</evidence>
<protein>
    <submittedName>
        <fullName evidence="2">Uncharacterized protein</fullName>
    </submittedName>
</protein>
<proteinExistence type="predicted"/>
<comment type="caution">
    <text evidence="2">The sequence shown here is derived from an EMBL/GenBank/DDBJ whole genome shotgun (WGS) entry which is preliminary data.</text>
</comment>
<accession>A0AAE0ZSS7</accession>
<name>A0AAE0ZSS7_9GAST</name>
<dbReference type="AlphaFoldDB" id="A0AAE0ZSS7"/>
<dbReference type="Proteomes" id="UP001283361">
    <property type="component" value="Unassembled WGS sequence"/>
</dbReference>